<dbReference type="OrthoDB" id="9802264at2"/>
<dbReference type="NCBIfam" id="TIGR02315">
    <property type="entry name" value="ABC_phnC"/>
    <property type="match status" value="1"/>
</dbReference>
<proteinExistence type="predicted"/>
<evidence type="ECO:0000313" key="10">
    <source>
        <dbReference type="Proteomes" id="UP000249522"/>
    </source>
</evidence>
<dbReference type="PROSITE" id="PS50893">
    <property type="entry name" value="ABC_TRANSPORTER_2"/>
    <property type="match status" value="1"/>
</dbReference>
<evidence type="ECO:0000259" key="8">
    <source>
        <dbReference type="PROSITE" id="PS50893"/>
    </source>
</evidence>
<dbReference type="InterPro" id="IPR050086">
    <property type="entry name" value="MetN_ABC_transporter-like"/>
</dbReference>
<dbReference type="PANTHER" id="PTHR43166">
    <property type="entry name" value="AMINO ACID IMPORT ATP-BINDING PROTEIN"/>
    <property type="match status" value="1"/>
</dbReference>
<reference evidence="9 10" key="1">
    <citation type="submission" date="2018-06" db="EMBL/GenBank/DDBJ databases">
        <title>Paenibacillus imtechensis sp. nov.</title>
        <authorList>
            <person name="Pinnaka A.K."/>
            <person name="Singh H."/>
            <person name="Kaur M."/>
        </authorList>
    </citation>
    <scope>NUCLEOTIDE SEQUENCE [LARGE SCALE GENOMIC DNA]</scope>
    <source>
        <strain evidence="9 10">SMB1</strain>
    </source>
</reference>
<dbReference type="GO" id="GO:0016020">
    <property type="term" value="C:membrane"/>
    <property type="evidence" value="ECO:0007669"/>
    <property type="project" value="InterPro"/>
</dbReference>
<dbReference type="Pfam" id="PF00005">
    <property type="entry name" value="ABC_tran"/>
    <property type="match status" value="1"/>
</dbReference>
<dbReference type="AlphaFoldDB" id="A0A2W1L6Z5"/>
<dbReference type="SUPFAM" id="SSF52540">
    <property type="entry name" value="P-loop containing nucleoside triphosphate hydrolases"/>
    <property type="match status" value="1"/>
</dbReference>
<evidence type="ECO:0000256" key="7">
    <source>
        <dbReference type="ARBA" id="ARBA00023136"/>
    </source>
</evidence>
<accession>A0A2W1L6Z5</accession>
<dbReference type="SMART" id="SM00382">
    <property type="entry name" value="AAA"/>
    <property type="match status" value="1"/>
</dbReference>
<dbReference type="RefSeq" id="WP_111147811.1">
    <property type="nucleotide sequence ID" value="NZ_QKRB01000051.1"/>
</dbReference>
<comment type="caution">
    <text evidence="9">The sequence shown here is derived from an EMBL/GenBank/DDBJ whole genome shotgun (WGS) entry which is preliminary data.</text>
</comment>
<keyword evidence="5" id="KW-0918">Phosphonate transport</keyword>
<keyword evidence="2" id="KW-1003">Cell membrane</keyword>
<evidence type="ECO:0000256" key="3">
    <source>
        <dbReference type="ARBA" id="ARBA00022741"/>
    </source>
</evidence>
<dbReference type="InterPro" id="IPR017871">
    <property type="entry name" value="ABC_transporter-like_CS"/>
</dbReference>
<dbReference type="Gene3D" id="3.40.50.300">
    <property type="entry name" value="P-loop containing nucleotide triphosphate hydrolases"/>
    <property type="match status" value="1"/>
</dbReference>
<dbReference type="Proteomes" id="UP000249522">
    <property type="component" value="Unassembled WGS sequence"/>
</dbReference>
<dbReference type="InterPro" id="IPR003593">
    <property type="entry name" value="AAA+_ATPase"/>
</dbReference>
<dbReference type="GO" id="GO:0016887">
    <property type="term" value="F:ATP hydrolysis activity"/>
    <property type="evidence" value="ECO:0007669"/>
    <property type="project" value="InterPro"/>
</dbReference>
<dbReference type="GO" id="GO:0005524">
    <property type="term" value="F:ATP binding"/>
    <property type="evidence" value="ECO:0007669"/>
    <property type="project" value="UniProtKB-KW"/>
</dbReference>
<evidence type="ECO:0000256" key="5">
    <source>
        <dbReference type="ARBA" id="ARBA00022885"/>
    </source>
</evidence>
<evidence type="ECO:0000256" key="4">
    <source>
        <dbReference type="ARBA" id="ARBA00022840"/>
    </source>
</evidence>
<dbReference type="EMBL" id="QKRB01000051">
    <property type="protein sequence ID" value="PZD94589.1"/>
    <property type="molecule type" value="Genomic_DNA"/>
</dbReference>
<evidence type="ECO:0000256" key="1">
    <source>
        <dbReference type="ARBA" id="ARBA00022448"/>
    </source>
</evidence>
<name>A0A2W1L6Z5_9BACL</name>
<dbReference type="PROSITE" id="PS00211">
    <property type="entry name" value="ABC_TRANSPORTER_1"/>
    <property type="match status" value="1"/>
</dbReference>
<keyword evidence="3" id="KW-0547">Nucleotide-binding</keyword>
<dbReference type="GO" id="GO:0015416">
    <property type="term" value="F:ABC-type phosphonate transporter activity"/>
    <property type="evidence" value="ECO:0007669"/>
    <property type="project" value="InterPro"/>
</dbReference>
<keyword evidence="10" id="KW-1185">Reference proteome</keyword>
<evidence type="ECO:0000256" key="6">
    <source>
        <dbReference type="ARBA" id="ARBA00022967"/>
    </source>
</evidence>
<sequence>MLEITGLTKRYPGEKQPALQDINLKVKEGEFVAVLGRSGAGKSTLIRCINRLVEPDSGSIVWKGRRITGMNASELRSLRREIGFVFQHFNLLPRLPVLTNVIAGRFGMMPRWRSLTGLFTEGDRKLALASLEEVGLASLAAKRVEALSGGQRQRVAIARVLMQQPSLLLGDEPISSLDPVTSERIMRYIGGLHRERGMTVLLNLHDVISAKAFATRIIGLSGGRIVFDGLPQQLGDQELIRIYPPD</sequence>
<dbReference type="PANTHER" id="PTHR43166:SF6">
    <property type="entry name" value="PHOSPHONATES IMPORT ATP-BINDING PROTEIN PHNC"/>
    <property type="match status" value="1"/>
</dbReference>
<gene>
    <name evidence="9" type="primary">phnC</name>
    <name evidence="9" type="ORF">DNH61_16615</name>
</gene>
<keyword evidence="1" id="KW-0813">Transport</keyword>
<feature type="domain" description="ABC transporter" evidence="8">
    <location>
        <begin position="2"/>
        <end position="242"/>
    </location>
</feature>
<dbReference type="CDD" id="cd03256">
    <property type="entry name" value="ABC_PhnC_transporter"/>
    <property type="match status" value="1"/>
</dbReference>
<protein>
    <submittedName>
        <fullName evidence="9">Phosphonate ABC transporter ATP-binding protein</fullName>
    </submittedName>
</protein>
<keyword evidence="4 9" id="KW-0067">ATP-binding</keyword>
<dbReference type="InterPro" id="IPR027417">
    <property type="entry name" value="P-loop_NTPase"/>
</dbReference>
<keyword evidence="6" id="KW-1278">Translocase</keyword>
<organism evidence="9 10">
    <name type="scientific">Paenibacillus sambharensis</name>
    <dbReference type="NCBI Taxonomy" id="1803190"/>
    <lineage>
        <taxon>Bacteria</taxon>
        <taxon>Bacillati</taxon>
        <taxon>Bacillota</taxon>
        <taxon>Bacilli</taxon>
        <taxon>Bacillales</taxon>
        <taxon>Paenibacillaceae</taxon>
        <taxon>Paenibacillus</taxon>
    </lineage>
</organism>
<evidence type="ECO:0000256" key="2">
    <source>
        <dbReference type="ARBA" id="ARBA00022475"/>
    </source>
</evidence>
<evidence type="ECO:0000313" key="9">
    <source>
        <dbReference type="EMBL" id="PZD94589.1"/>
    </source>
</evidence>
<keyword evidence="7" id="KW-0472">Membrane</keyword>
<dbReference type="InterPro" id="IPR012693">
    <property type="entry name" value="ABC_transpr_PhnC"/>
</dbReference>
<dbReference type="InterPro" id="IPR003439">
    <property type="entry name" value="ABC_transporter-like_ATP-bd"/>
</dbReference>